<accession>A0A5A5TDH9</accession>
<dbReference type="OrthoDB" id="3373978at2"/>
<name>A0A5A5TDH9_9CHLR</name>
<evidence type="ECO:0000313" key="2">
    <source>
        <dbReference type="EMBL" id="GCF09417.1"/>
    </source>
</evidence>
<dbReference type="RefSeq" id="WP_149402359.1">
    <property type="nucleotide sequence ID" value="NZ_BIXY01000043.1"/>
</dbReference>
<feature type="coiled-coil region" evidence="1">
    <location>
        <begin position="276"/>
        <end position="319"/>
    </location>
</feature>
<evidence type="ECO:0000313" key="3">
    <source>
        <dbReference type="Proteomes" id="UP000322530"/>
    </source>
</evidence>
<evidence type="ECO:0000256" key="1">
    <source>
        <dbReference type="SAM" id="Coils"/>
    </source>
</evidence>
<evidence type="ECO:0008006" key="4">
    <source>
        <dbReference type="Google" id="ProtNLM"/>
    </source>
</evidence>
<dbReference type="EMBL" id="BIXY01000043">
    <property type="protein sequence ID" value="GCF09417.1"/>
    <property type="molecule type" value="Genomic_DNA"/>
</dbReference>
<sequence length="326" mass="38069">MKLFIATDPEHLQRGIPLEEDDKLLQMACWQRDIHAQVFAWNDPLVHWEEADAILIRSTWRYHHALSEFLVWVQKVAQTRSLWNPAEVIRWNSHKGYLQELAQAGFKTIPTVWFKQGTAVDIDQTLAKIFTHWKHIVIKPTTSSNAHATVLTDDPAIARQHLEDILHQRDAMIQPYLQIVQEEGEHSLIFIEGNYAHAFRKKASLALDPIGEVPIEASEEEKETACALLAHVAQRFALRIEDLLFARVDLIRIGQDFCIMELELIEPRLRLDIHHYQALNRLAQSIEERLNHLRQSSHLNEIRNNSQEREALRRREEKQVVMLNNR</sequence>
<gene>
    <name evidence="2" type="ORF">KDI_29810</name>
</gene>
<keyword evidence="1" id="KW-0175">Coiled coil</keyword>
<dbReference type="SUPFAM" id="SSF56059">
    <property type="entry name" value="Glutathione synthetase ATP-binding domain-like"/>
    <property type="match status" value="1"/>
</dbReference>
<dbReference type="AlphaFoldDB" id="A0A5A5TDH9"/>
<keyword evidence="3" id="KW-1185">Reference proteome</keyword>
<comment type="caution">
    <text evidence="2">The sequence shown here is derived from an EMBL/GenBank/DDBJ whole genome shotgun (WGS) entry which is preliminary data.</text>
</comment>
<dbReference type="Proteomes" id="UP000322530">
    <property type="component" value="Unassembled WGS sequence"/>
</dbReference>
<dbReference type="InterPro" id="IPR053191">
    <property type="entry name" value="DcsG_Biosynth_Enzyme"/>
</dbReference>
<organism evidence="2 3">
    <name type="scientific">Dictyobacter arantiisoli</name>
    <dbReference type="NCBI Taxonomy" id="2014874"/>
    <lineage>
        <taxon>Bacteria</taxon>
        <taxon>Bacillati</taxon>
        <taxon>Chloroflexota</taxon>
        <taxon>Ktedonobacteria</taxon>
        <taxon>Ktedonobacterales</taxon>
        <taxon>Dictyobacteraceae</taxon>
        <taxon>Dictyobacter</taxon>
    </lineage>
</organism>
<protein>
    <recommendedName>
        <fullName evidence="4">ATP-grasp domain-containing protein</fullName>
    </recommendedName>
</protein>
<dbReference type="PANTHER" id="PTHR39217">
    <property type="match status" value="1"/>
</dbReference>
<proteinExistence type="predicted"/>
<dbReference type="PANTHER" id="PTHR39217:SF1">
    <property type="entry name" value="GLUTATHIONE SYNTHETASE"/>
    <property type="match status" value="1"/>
</dbReference>
<reference evidence="2 3" key="1">
    <citation type="submission" date="2019-01" db="EMBL/GenBank/DDBJ databases">
        <title>Draft genome sequence of Dictyobacter sp. Uno17.</title>
        <authorList>
            <person name="Wang C.M."/>
            <person name="Zheng Y."/>
            <person name="Sakai Y."/>
            <person name="Abe K."/>
            <person name="Yokota A."/>
            <person name="Yabe S."/>
        </authorList>
    </citation>
    <scope>NUCLEOTIDE SEQUENCE [LARGE SCALE GENOMIC DNA]</scope>
    <source>
        <strain evidence="2 3">Uno17</strain>
    </source>
</reference>